<keyword evidence="1" id="KW-0812">Transmembrane</keyword>
<comment type="caution">
    <text evidence="2">The sequence shown here is derived from an EMBL/GenBank/DDBJ whole genome shotgun (WGS) entry which is preliminary data.</text>
</comment>
<gene>
    <name evidence="2" type="ORF">H9820_10425</name>
</gene>
<feature type="transmembrane region" description="Helical" evidence="1">
    <location>
        <begin position="37"/>
        <end position="63"/>
    </location>
</feature>
<keyword evidence="1" id="KW-0472">Membrane</keyword>
<evidence type="ECO:0000256" key="1">
    <source>
        <dbReference type="SAM" id="Phobius"/>
    </source>
</evidence>
<sequence>MLKFGKKLTYRPLLISLFWATLIGGLFGLNISRILGLRIAFIIFLLIFIGHYFTILPIIFSYWDSTDQFIRYSDKSNYFKRLIIMIFPHTEKLKIIAKKDVKTIQITGLPIKKLISSTLLLSSERGLLYNLMSMLRNPVKLKLILNNGTIITLNLSRDFARHPTQTAGRLRIFLRDFHENQIDLTPATRHLIY</sequence>
<feature type="transmembrane region" description="Helical" evidence="1">
    <location>
        <begin position="12"/>
        <end position="31"/>
    </location>
</feature>
<keyword evidence="1" id="KW-1133">Transmembrane helix</keyword>
<accession>A0A9D1ZNT9</accession>
<organism evidence="2 3">
    <name type="scientific">Candidatus Companilactobacillus pullicola</name>
    <dbReference type="NCBI Taxonomy" id="2838523"/>
    <lineage>
        <taxon>Bacteria</taxon>
        <taxon>Bacillati</taxon>
        <taxon>Bacillota</taxon>
        <taxon>Bacilli</taxon>
        <taxon>Lactobacillales</taxon>
        <taxon>Lactobacillaceae</taxon>
        <taxon>Companilactobacillus</taxon>
    </lineage>
</organism>
<dbReference type="EMBL" id="DXCM01000077">
    <property type="protein sequence ID" value="HIY93342.1"/>
    <property type="molecule type" value="Genomic_DNA"/>
</dbReference>
<name>A0A9D1ZNT9_9LACO</name>
<reference evidence="2" key="2">
    <citation type="submission" date="2021-04" db="EMBL/GenBank/DDBJ databases">
        <authorList>
            <person name="Gilroy R."/>
        </authorList>
    </citation>
    <scope>NUCLEOTIDE SEQUENCE</scope>
    <source>
        <strain evidence="2">3204</strain>
    </source>
</reference>
<evidence type="ECO:0000313" key="2">
    <source>
        <dbReference type="EMBL" id="HIY93342.1"/>
    </source>
</evidence>
<reference evidence="2" key="1">
    <citation type="journal article" date="2021" name="PeerJ">
        <title>Extensive microbial diversity within the chicken gut microbiome revealed by metagenomics and culture.</title>
        <authorList>
            <person name="Gilroy R."/>
            <person name="Ravi A."/>
            <person name="Getino M."/>
            <person name="Pursley I."/>
            <person name="Horton D.L."/>
            <person name="Alikhan N.F."/>
            <person name="Baker D."/>
            <person name="Gharbi K."/>
            <person name="Hall N."/>
            <person name="Watson M."/>
            <person name="Adriaenssens E.M."/>
            <person name="Foster-Nyarko E."/>
            <person name="Jarju S."/>
            <person name="Secka A."/>
            <person name="Antonio M."/>
            <person name="Oren A."/>
            <person name="Chaudhuri R.R."/>
            <person name="La Ragione R."/>
            <person name="Hildebrand F."/>
            <person name="Pallen M.J."/>
        </authorList>
    </citation>
    <scope>NUCLEOTIDE SEQUENCE</scope>
    <source>
        <strain evidence="2">3204</strain>
    </source>
</reference>
<dbReference type="AlphaFoldDB" id="A0A9D1ZNT9"/>
<proteinExistence type="predicted"/>
<evidence type="ECO:0000313" key="3">
    <source>
        <dbReference type="Proteomes" id="UP000824013"/>
    </source>
</evidence>
<protein>
    <submittedName>
        <fullName evidence="2">Uncharacterized protein</fullName>
    </submittedName>
</protein>
<dbReference type="Proteomes" id="UP000824013">
    <property type="component" value="Unassembled WGS sequence"/>
</dbReference>